<dbReference type="AlphaFoldDB" id="A0A7U3ZS28"/>
<gene>
    <name evidence="2" type="ordered locus">MPUT_0072</name>
</gene>
<accession>A0A7U3ZS28</accession>
<organism evidence="2 3">
    <name type="scientific">Mycoplasma putrefaciens (strain ATCC 15718 / NCTC 10155 / C30 KS-1 / KS-1)</name>
    <dbReference type="NCBI Taxonomy" id="743965"/>
    <lineage>
        <taxon>Bacteria</taxon>
        <taxon>Bacillati</taxon>
        <taxon>Mycoplasmatota</taxon>
        <taxon>Mollicutes</taxon>
        <taxon>Mycoplasmataceae</taxon>
        <taxon>Mycoplasma</taxon>
    </lineage>
</organism>
<dbReference type="NCBIfam" id="NF033688">
    <property type="entry name" value="MG406_fam"/>
    <property type="match status" value="1"/>
</dbReference>
<feature type="transmembrane region" description="Helical" evidence="1">
    <location>
        <begin position="87"/>
        <end position="109"/>
    </location>
</feature>
<protein>
    <submittedName>
        <fullName evidence="2">Uncharacterized protein</fullName>
    </submittedName>
</protein>
<feature type="transmembrane region" description="Helical" evidence="1">
    <location>
        <begin position="53"/>
        <end position="75"/>
    </location>
</feature>
<evidence type="ECO:0000313" key="3">
    <source>
        <dbReference type="Proteomes" id="UP000008907"/>
    </source>
</evidence>
<dbReference type="EMBL" id="CP003021">
    <property type="protein sequence ID" value="AEM68477.1"/>
    <property type="molecule type" value="Genomic_DNA"/>
</dbReference>
<sequence>MWIIIFRKILNKIMLKQIFARNLTKKALMVNSIWSVFYVIVFVILVGTKTIKWNWLTGLILGQTTSFLGLLSLFYTRELVIKYENPFLFYFMFLIRIGIYVIPFFLSLVLCDGKIFAYLGILIGMTSLFSWPISGYLNNKKSQKKGGN</sequence>
<keyword evidence="1" id="KW-0472">Membrane</keyword>
<keyword evidence="1" id="KW-0812">Transmembrane</keyword>
<feature type="transmembrane region" description="Helical" evidence="1">
    <location>
        <begin position="28"/>
        <end position="47"/>
    </location>
</feature>
<proteinExistence type="predicted"/>
<dbReference type="Proteomes" id="UP000008907">
    <property type="component" value="Chromosome"/>
</dbReference>
<evidence type="ECO:0000256" key="1">
    <source>
        <dbReference type="SAM" id="Phobius"/>
    </source>
</evidence>
<name>A0A7U3ZS28_MYCPK</name>
<dbReference type="KEGG" id="mpf:MPUT_0072"/>
<feature type="transmembrane region" description="Helical" evidence="1">
    <location>
        <begin position="115"/>
        <end position="137"/>
    </location>
</feature>
<evidence type="ECO:0000313" key="2">
    <source>
        <dbReference type="EMBL" id="AEM68477.1"/>
    </source>
</evidence>
<reference evidence="2 3" key="1">
    <citation type="journal article" date="2011" name="J. Bacteriol.">
        <title>Genome Sequence of Mycoplasma putrefaciens Type Strain KS1.</title>
        <authorList>
            <person name="Calcutt M.J."/>
            <person name="Foecking M.F."/>
        </authorList>
    </citation>
    <scope>NUCLEOTIDE SEQUENCE [LARGE SCALE GENOMIC DNA]</scope>
    <source>
        <strain evidence="3">ATCC 15718 / NCTC 10155 / C30 KS-1 / KS-1</strain>
    </source>
</reference>
<keyword evidence="1" id="KW-1133">Transmembrane helix</keyword>
<dbReference type="RefSeq" id="WP_014034833.1">
    <property type="nucleotide sequence ID" value="NC_015946.1"/>
</dbReference>